<sequence length="82" mass="9271">MAQFQVEVDVQEAIEKAGSLSREKMKRFNNALYSTLPRWVGPGDLDAPPTRRHFTSLRASPVRRAFILCGKTPLFRGLRAIV</sequence>
<evidence type="ECO:0000313" key="2">
    <source>
        <dbReference type="Proteomes" id="UP001303115"/>
    </source>
</evidence>
<dbReference type="Proteomes" id="UP001303115">
    <property type="component" value="Unassembled WGS sequence"/>
</dbReference>
<evidence type="ECO:0000313" key="1">
    <source>
        <dbReference type="EMBL" id="KAK4033662.1"/>
    </source>
</evidence>
<accession>A0AAN6PCU5</accession>
<dbReference type="EMBL" id="MU854516">
    <property type="protein sequence ID" value="KAK4033662.1"/>
    <property type="molecule type" value="Genomic_DNA"/>
</dbReference>
<proteinExistence type="predicted"/>
<protein>
    <submittedName>
        <fullName evidence="1">Uncharacterized protein</fullName>
    </submittedName>
</protein>
<name>A0AAN6PCU5_9PEZI</name>
<keyword evidence="2" id="KW-1185">Reference proteome</keyword>
<gene>
    <name evidence="1" type="ORF">C8A01DRAFT_39855</name>
</gene>
<reference evidence="2" key="1">
    <citation type="journal article" date="2023" name="Mol. Phylogenet. Evol.">
        <title>Genome-scale phylogeny and comparative genomics of the fungal order Sordariales.</title>
        <authorList>
            <person name="Hensen N."/>
            <person name="Bonometti L."/>
            <person name="Westerberg I."/>
            <person name="Brannstrom I.O."/>
            <person name="Guillou S."/>
            <person name="Cros-Aarteil S."/>
            <person name="Calhoun S."/>
            <person name="Haridas S."/>
            <person name="Kuo A."/>
            <person name="Mondo S."/>
            <person name="Pangilinan J."/>
            <person name="Riley R."/>
            <person name="LaButti K."/>
            <person name="Andreopoulos B."/>
            <person name="Lipzen A."/>
            <person name="Chen C."/>
            <person name="Yan M."/>
            <person name="Daum C."/>
            <person name="Ng V."/>
            <person name="Clum A."/>
            <person name="Steindorff A."/>
            <person name="Ohm R.A."/>
            <person name="Martin F."/>
            <person name="Silar P."/>
            <person name="Natvig D.O."/>
            <person name="Lalanne C."/>
            <person name="Gautier V."/>
            <person name="Ament-Velasquez S.L."/>
            <person name="Kruys A."/>
            <person name="Hutchinson M.I."/>
            <person name="Powell A.J."/>
            <person name="Barry K."/>
            <person name="Miller A.N."/>
            <person name="Grigoriev I.V."/>
            <person name="Debuchy R."/>
            <person name="Gladieux P."/>
            <person name="Hiltunen Thoren M."/>
            <person name="Johannesson H."/>
        </authorList>
    </citation>
    <scope>NUCLEOTIDE SEQUENCE [LARGE SCALE GENOMIC DNA]</scope>
    <source>
        <strain evidence="2">CBS 284.82</strain>
    </source>
</reference>
<dbReference type="AlphaFoldDB" id="A0AAN6PCU5"/>
<comment type="caution">
    <text evidence="1">The sequence shown here is derived from an EMBL/GenBank/DDBJ whole genome shotgun (WGS) entry which is preliminary data.</text>
</comment>
<organism evidence="1 2">
    <name type="scientific">Parachaetomium inaequale</name>
    <dbReference type="NCBI Taxonomy" id="2588326"/>
    <lineage>
        <taxon>Eukaryota</taxon>
        <taxon>Fungi</taxon>
        <taxon>Dikarya</taxon>
        <taxon>Ascomycota</taxon>
        <taxon>Pezizomycotina</taxon>
        <taxon>Sordariomycetes</taxon>
        <taxon>Sordariomycetidae</taxon>
        <taxon>Sordariales</taxon>
        <taxon>Chaetomiaceae</taxon>
        <taxon>Parachaetomium</taxon>
    </lineage>
</organism>